<feature type="chain" id="PRO_5040897331" evidence="1">
    <location>
        <begin position="22"/>
        <end position="261"/>
    </location>
</feature>
<evidence type="ECO:0000313" key="3">
    <source>
        <dbReference type="Proteomes" id="UP001139353"/>
    </source>
</evidence>
<gene>
    <name evidence="2" type="ORF">LPC04_08790</name>
</gene>
<sequence length="261" mass="26699">MTRTALFVALWLAMAARPGVAAESVAAGFHPAATASGVASAPAHRVTRAGASVPAANFVVEWRLQPADARPAPGGGWTITSGSAATGTSGFGPGAVVVGTARPVVPQSLRVANGKEGAIQFDRSETHTVYDMAFTANSSASASTGASTQVVAGAASSATSVGATRSASRSHQAEVQSHEVVVHRVDGLRVTPRWTHGDTLELDIALTHAAPVAVSRNASPDARAGRDIDFHSTVQASFDEWLTVASVGDGGDELQIRVSWR</sequence>
<evidence type="ECO:0000313" key="2">
    <source>
        <dbReference type="EMBL" id="MCK9685802.1"/>
    </source>
</evidence>
<dbReference type="Proteomes" id="UP001139353">
    <property type="component" value="Unassembled WGS sequence"/>
</dbReference>
<organism evidence="2 3">
    <name type="scientific">Scleromatobacter humisilvae</name>
    <dbReference type="NCBI Taxonomy" id="2897159"/>
    <lineage>
        <taxon>Bacteria</taxon>
        <taxon>Pseudomonadati</taxon>
        <taxon>Pseudomonadota</taxon>
        <taxon>Betaproteobacteria</taxon>
        <taxon>Burkholderiales</taxon>
        <taxon>Sphaerotilaceae</taxon>
        <taxon>Scleromatobacter</taxon>
    </lineage>
</organism>
<evidence type="ECO:0000256" key="1">
    <source>
        <dbReference type="SAM" id="SignalP"/>
    </source>
</evidence>
<comment type="caution">
    <text evidence="2">The sequence shown here is derived from an EMBL/GenBank/DDBJ whole genome shotgun (WGS) entry which is preliminary data.</text>
</comment>
<dbReference type="EMBL" id="JAJLJH010000001">
    <property type="protein sequence ID" value="MCK9685802.1"/>
    <property type="molecule type" value="Genomic_DNA"/>
</dbReference>
<keyword evidence="1" id="KW-0732">Signal</keyword>
<reference evidence="2" key="1">
    <citation type="submission" date="2021-11" db="EMBL/GenBank/DDBJ databases">
        <title>BS-T2-15 a new species belonging to the Comamonadaceae family isolated from the soil of a French oak forest.</title>
        <authorList>
            <person name="Mieszkin S."/>
            <person name="Alain K."/>
        </authorList>
    </citation>
    <scope>NUCLEOTIDE SEQUENCE</scope>
    <source>
        <strain evidence="2">BS-T2-15</strain>
    </source>
</reference>
<dbReference type="RefSeq" id="WP_275681794.1">
    <property type="nucleotide sequence ID" value="NZ_JAJLJH010000001.1"/>
</dbReference>
<protein>
    <submittedName>
        <fullName evidence="2">Uncharacterized protein</fullName>
    </submittedName>
</protein>
<proteinExistence type="predicted"/>
<keyword evidence="3" id="KW-1185">Reference proteome</keyword>
<name>A0A9X2BYY8_9BURK</name>
<accession>A0A9X2BYY8</accession>
<dbReference type="AlphaFoldDB" id="A0A9X2BYY8"/>
<feature type="signal peptide" evidence="1">
    <location>
        <begin position="1"/>
        <end position="21"/>
    </location>
</feature>